<dbReference type="AlphaFoldDB" id="A0A550CQG0"/>
<feature type="transmembrane region" description="Helical" evidence="6">
    <location>
        <begin position="126"/>
        <end position="143"/>
    </location>
</feature>
<feature type="domain" description="Sugar phosphate transporter" evidence="7">
    <location>
        <begin position="221"/>
        <end position="341"/>
    </location>
</feature>
<evidence type="ECO:0000259" key="7">
    <source>
        <dbReference type="Pfam" id="PF03151"/>
    </source>
</evidence>
<evidence type="ECO:0000256" key="2">
    <source>
        <dbReference type="ARBA" id="ARBA00022692"/>
    </source>
</evidence>
<dbReference type="InterPro" id="IPR037185">
    <property type="entry name" value="EmrE-like"/>
</dbReference>
<feature type="transmembrane region" description="Helical" evidence="6">
    <location>
        <begin position="227"/>
        <end position="247"/>
    </location>
</feature>
<feature type="transmembrane region" description="Helical" evidence="6">
    <location>
        <begin position="295"/>
        <end position="319"/>
    </location>
</feature>
<feature type="transmembrane region" description="Helical" evidence="6">
    <location>
        <begin position="149"/>
        <end position="168"/>
    </location>
</feature>
<keyword evidence="3 6" id="KW-1133">Transmembrane helix</keyword>
<dbReference type="PANTHER" id="PTHR11132">
    <property type="entry name" value="SOLUTE CARRIER FAMILY 35"/>
    <property type="match status" value="1"/>
</dbReference>
<evidence type="ECO:0000313" key="8">
    <source>
        <dbReference type="EMBL" id="TRM67041.1"/>
    </source>
</evidence>
<feature type="transmembrane region" description="Helical" evidence="6">
    <location>
        <begin position="37"/>
        <end position="60"/>
    </location>
</feature>
<comment type="subcellular location">
    <subcellularLocation>
        <location evidence="1">Membrane</location>
        <topology evidence="1">Multi-pass membrane protein</topology>
    </subcellularLocation>
</comment>
<keyword evidence="9" id="KW-1185">Reference proteome</keyword>
<evidence type="ECO:0000256" key="4">
    <source>
        <dbReference type="ARBA" id="ARBA00023136"/>
    </source>
</evidence>
<feature type="transmembrane region" description="Helical" evidence="6">
    <location>
        <begin position="267"/>
        <end position="288"/>
    </location>
</feature>
<evidence type="ECO:0000256" key="3">
    <source>
        <dbReference type="ARBA" id="ARBA00022989"/>
    </source>
</evidence>
<evidence type="ECO:0000256" key="5">
    <source>
        <dbReference type="SAM" id="MobiDB-lite"/>
    </source>
</evidence>
<comment type="caution">
    <text evidence="8">The sequence shown here is derived from an EMBL/GenBank/DDBJ whole genome shotgun (WGS) entry which is preliminary data.</text>
</comment>
<keyword evidence="4 6" id="KW-0472">Membrane</keyword>
<protein>
    <submittedName>
        <fullName evidence="8">Triose-phosphate transporter family-domain-containing protein</fullName>
    </submittedName>
</protein>
<dbReference type="OrthoDB" id="10261634at2759"/>
<name>A0A550CQG0_9AGAR</name>
<dbReference type="Proteomes" id="UP000320762">
    <property type="component" value="Unassembled WGS sequence"/>
</dbReference>
<evidence type="ECO:0000256" key="6">
    <source>
        <dbReference type="SAM" id="Phobius"/>
    </source>
</evidence>
<dbReference type="InterPro" id="IPR004853">
    <property type="entry name" value="Sugar_P_trans_dom"/>
</dbReference>
<organism evidence="8 9">
    <name type="scientific">Schizophyllum amplum</name>
    <dbReference type="NCBI Taxonomy" id="97359"/>
    <lineage>
        <taxon>Eukaryota</taxon>
        <taxon>Fungi</taxon>
        <taxon>Dikarya</taxon>
        <taxon>Basidiomycota</taxon>
        <taxon>Agaricomycotina</taxon>
        <taxon>Agaricomycetes</taxon>
        <taxon>Agaricomycetidae</taxon>
        <taxon>Agaricales</taxon>
        <taxon>Schizophyllaceae</taxon>
        <taxon>Schizophyllum</taxon>
    </lineage>
</organism>
<feature type="transmembrane region" description="Helical" evidence="6">
    <location>
        <begin position="72"/>
        <end position="94"/>
    </location>
</feature>
<reference evidence="8 9" key="1">
    <citation type="journal article" date="2019" name="New Phytol.">
        <title>Comparative genomics reveals unique wood-decay strategies and fruiting body development in the Schizophyllaceae.</title>
        <authorList>
            <person name="Almasi E."/>
            <person name="Sahu N."/>
            <person name="Krizsan K."/>
            <person name="Balint B."/>
            <person name="Kovacs G.M."/>
            <person name="Kiss B."/>
            <person name="Cseklye J."/>
            <person name="Drula E."/>
            <person name="Henrissat B."/>
            <person name="Nagy I."/>
            <person name="Chovatia M."/>
            <person name="Adam C."/>
            <person name="LaButti K."/>
            <person name="Lipzen A."/>
            <person name="Riley R."/>
            <person name="Grigoriev I.V."/>
            <person name="Nagy L.G."/>
        </authorList>
    </citation>
    <scope>NUCLEOTIDE SEQUENCE [LARGE SCALE GENOMIC DNA]</scope>
    <source>
        <strain evidence="8 9">NL-1724</strain>
    </source>
</reference>
<gene>
    <name evidence="8" type="ORF">BD626DRAFT_546040</name>
</gene>
<feature type="transmembrane region" description="Helical" evidence="6">
    <location>
        <begin position="325"/>
        <end position="344"/>
    </location>
</feature>
<sequence length="365" mass="39392">MRSWRNSQGLWLSLYFAANLALTLYNKKVLNNFPYPYALTAVHCLSGTIGTMACAWLKTFKPPRLSREEKTAVVLFSFLYSINIVVSNISLGLVSIPVHQVIRALTPIFTLAVSVILLAKTPTKGKILCLIPVMVGVGFATYGDYSCTFYGFVLTIIGTVLAALKTVFTNVLQTPPKTAAAAPLPDSKSEKSPIPSSVSPALISIPISRKHTIRFARPTLSLDPMSLLYVLSPIAFAECMALSWMTGEWDEVVLSLMGRQGSGMRSSGGVMTALALNGIIAFALNVVSFNANKRVGAVGMSVAANVKQALTILLAVLIFDFVITPLNLLGISLTLIGGALYAWVELKEKERKKAVQEGLMLSTTR</sequence>
<dbReference type="SUPFAM" id="SSF103481">
    <property type="entry name" value="Multidrug resistance efflux transporter EmrE"/>
    <property type="match status" value="1"/>
</dbReference>
<feature type="domain" description="Sugar phosphate transporter" evidence="7">
    <location>
        <begin position="9"/>
        <end position="169"/>
    </location>
</feature>
<feature type="transmembrane region" description="Helical" evidence="6">
    <location>
        <begin position="9"/>
        <end position="25"/>
    </location>
</feature>
<dbReference type="GO" id="GO:0016020">
    <property type="term" value="C:membrane"/>
    <property type="evidence" value="ECO:0007669"/>
    <property type="project" value="UniProtKB-SubCell"/>
</dbReference>
<accession>A0A550CQG0</accession>
<evidence type="ECO:0000256" key="1">
    <source>
        <dbReference type="ARBA" id="ARBA00004141"/>
    </source>
</evidence>
<dbReference type="EMBL" id="VDMD01000003">
    <property type="protein sequence ID" value="TRM67041.1"/>
    <property type="molecule type" value="Genomic_DNA"/>
</dbReference>
<evidence type="ECO:0000313" key="9">
    <source>
        <dbReference type="Proteomes" id="UP000320762"/>
    </source>
</evidence>
<keyword evidence="2 6" id="KW-0812">Transmembrane</keyword>
<proteinExistence type="predicted"/>
<feature type="region of interest" description="Disordered" evidence="5">
    <location>
        <begin position="177"/>
        <end position="198"/>
    </location>
</feature>
<feature type="transmembrane region" description="Helical" evidence="6">
    <location>
        <begin position="100"/>
        <end position="119"/>
    </location>
</feature>
<dbReference type="InterPro" id="IPR050186">
    <property type="entry name" value="TPT_transporter"/>
</dbReference>
<dbReference type="Pfam" id="PF03151">
    <property type="entry name" value="TPT"/>
    <property type="match status" value="2"/>
</dbReference>